<dbReference type="NCBIfam" id="NF001452">
    <property type="entry name" value="PRK00311.1"/>
    <property type="match status" value="1"/>
</dbReference>
<comment type="cofactor">
    <cofactor evidence="7 10">
        <name>Mg(2+)</name>
        <dbReference type="ChEBI" id="CHEBI:18420"/>
    </cofactor>
    <text evidence="7 10">Binds 1 Mg(2+) ion per subunit.</text>
</comment>
<dbReference type="EC" id="2.1.2.11" evidence="7"/>
<feature type="binding site" evidence="7 10">
    <location>
        <position position="114"/>
    </location>
    <ligand>
        <name>Mg(2+)</name>
        <dbReference type="ChEBI" id="CHEBI:18420"/>
    </ligand>
</feature>
<name>A0A3R9REP0_9BACI</name>
<keyword evidence="5 7" id="KW-0808">Transferase</keyword>
<feature type="binding site" evidence="7 9">
    <location>
        <position position="82"/>
    </location>
    <ligand>
        <name>3-methyl-2-oxobutanoate</name>
        <dbReference type="ChEBI" id="CHEBI:11851"/>
    </ligand>
</feature>
<dbReference type="Gene3D" id="3.20.20.60">
    <property type="entry name" value="Phosphoenolpyruvate-binding domains"/>
    <property type="match status" value="1"/>
</dbReference>
<comment type="caution">
    <text evidence="11">The sequence shown here is derived from an EMBL/GenBank/DDBJ whole genome shotgun (WGS) entry which is preliminary data.</text>
</comment>
<dbReference type="GO" id="GO:0005737">
    <property type="term" value="C:cytoplasm"/>
    <property type="evidence" value="ECO:0007669"/>
    <property type="project" value="UniProtKB-SubCell"/>
</dbReference>
<dbReference type="EMBL" id="RBVX01000006">
    <property type="protein sequence ID" value="RSL33785.1"/>
    <property type="molecule type" value="Genomic_DNA"/>
</dbReference>
<proteinExistence type="inferred from homology"/>
<dbReference type="CDD" id="cd06557">
    <property type="entry name" value="KPHMT-like"/>
    <property type="match status" value="1"/>
</dbReference>
<comment type="subcellular location">
    <subcellularLocation>
        <location evidence="7">Cytoplasm</location>
    </subcellularLocation>
</comment>
<evidence type="ECO:0000256" key="6">
    <source>
        <dbReference type="ARBA" id="ARBA00056497"/>
    </source>
</evidence>
<gene>
    <name evidence="7 11" type="primary">panB</name>
    <name evidence="11" type="ORF">D7Z54_08830</name>
</gene>
<comment type="similarity">
    <text evidence="2 7">Belongs to the PanB family.</text>
</comment>
<evidence type="ECO:0000256" key="1">
    <source>
        <dbReference type="ARBA" id="ARBA00005033"/>
    </source>
</evidence>
<reference evidence="11 12" key="1">
    <citation type="submission" date="2018-10" db="EMBL/GenBank/DDBJ databases">
        <title>Draft genome sequence of Bacillus salarius IM0101, isolated from a hypersaline soil in Inner Mongolia, China.</title>
        <authorList>
            <person name="Yamprayoonswat W."/>
            <person name="Boonvisut S."/>
            <person name="Jumpathong W."/>
            <person name="Sittihan S."/>
            <person name="Ruangsuj P."/>
            <person name="Wanthongcharoen S."/>
            <person name="Thongpramul N."/>
            <person name="Pimmason S."/>
            <person name="Yu B."/>
            <person name="Yasawong M."/>
        </authorList>
    </citation>
    <scope>NUCLEOTIDE SEQUENCE [LARGE SCALE GENOMIC DNA]</scope>
    <source>
        <strain evidence="11 12">IM0101</strain>
    </source>
</reference>
<keyword evidence="7 10" id="KW-0479">Metal-binding</keyword>
<evidence type="ECO:0000256" key="8">
    <source>
        <dbReference type="PIRSR" id="PIRSR000388-1"/>
    </source>
</evidence>
<keyword evidence="12" id="KW-1185">Reference proteome</keyword>
<comment type="pathway">
    <text evidence="1 7">Cofactor biosynthesis; (R)-pantothenate biosynthesis; (R)-pantoate from 3-methyl-2-oxobutanoate: step 1/2.</text>
</comment>
<dbReference type="PIRSF" id="PIRSF000388">
    <property type="entry name" value="Pantoate_hydroxy_MeTrfase"/>
    <property type="match status" value="1"/>
</dbReference>
<dbReference type="GO" id="GO:0015940">
    <property type="term" value="P:pantothenate biosynthetic process"/>
    <property type="evidence" value="ECO:0007669"/>
    <property type="project" value="UniProtKB-UniRule"/>
</dbReference>
<protein>
    <recommendedName>
        <fullName evidence="7">3-methyl-2-oxobutanoate hydroxymethyltransferase</fullName>
        <ecNumber evidence="7">2.1.2.11</ecNumber>
    </recommendedName>
    <alternativeName>
        <fullName evidence="7">Ketopantoate hydroxymethyltransferase</fullName>
        <shortName evidence="7">KPHMT</shortName>
    </alternativeName>
</protein>
<comment type="catalytic activity">
    <reaction evidence="7">
        <text>(6R)-5,10-methylene-5,6,7,8-tetrahydrofolate + 3-methyl-2-oxobutanoate + H2O = 2-dehydropantoate + (6S)-5,6,7,8-tetrahydrofolate</text>
        <dbReference type="Rhea" id="RHEA:11824"/>
        <dbReference type="ChEBI" id="CHEBI:11561"/>
        <dbReference type="ChEBI" id="CHEBI:11851"/>
        <dbReference type="ChEBI" id="CHEBI:15377"/>
        <dbReference type="ChEBI" id="CHEBI:15636"/>
        <dbReference type="ChEBI" id="CHEBI:57453"/>
        <dbReference type="EC" id="2.1.2.11"/>
    </reaction>
</comment>
<dbReference type="Proteomes" id="UP000275076">
    <property type="component" value="Unassembled WGS sequence"/>
</dbReference>
<dbReference type="GO" id="GO:0032259">
    <property type="term" value="P:methylation"/>
    <property type="evidence" value="ECO:0007669"/>
    <property type="project" value="UniProtKB-KW"/>
</dbReference>
<evidence type="ECO:0000256" key="10">
    <source>
        <dbReference type="PIRSR" id="PIRSR000388-3"/>
    </source>
</evidence>
<dbReference type="Pfam" id="PF02548">
    <property type="entry name" value="Pantoate_transf"/>
    <property type="match status" value="1"/>
</dbReference>
<dbReference type="AlphaFoldDB" id="A0A3R9REP0"/>
<dbReference type="RefSeq" id="WP_125555466.1">
    <property type="nucleotide sequence ID" value="NZ_RBVX01000006.1"/>
</dbReference>
<comment type="function">
    <text evidence="6 7">Catalyzes the reversible reaction in which hydroxymethyl group from 5,10-methylenetetrahydrofolate is transferred onto alpha-ketoisovalerate to form ketopantoate.</text>
</comment>
<dbReference type="PANTHER" id="PTHR20881">
    <property type="entry name" value="3-METHYL-2-OXOBUTANOATE HYDROXYMETHYLTRANSFERASE"/>
    <property type="match status" value="1"/>
</dbReference>
<evidence type="ECO:0000256" key="7">
    <source>
        <dbReference type="HAMAP-Rule" id="MF_00156"/>
    </source>
</evidence>
<organism evidence="11 12">
    <name type="scientific">Salibacterium salarium</name>
    <dbReference type="NCBI Taxonomy" id="284579"/>
    <lineage>
        <taxon>Bacteria</taxon>
        <taxon>Bacillati</taxon>
        <taxon>Bacillota</taxon>
        <taxon>Bacilli</taxon>
        <taxon>Bacillales</taxon>
        <taxon>Bacillaceae</taxon>
    </lineage>
</organism>
<dbReference type="UniPathway" id="UPA00028">
    <property type="reaction ID" value="UER00003"/>
</dbReference>
<feature type="binding site" evidence="7 9">
    <location>
        <position position="112"/>
    </location>
    <ligand>
        <name>3-methyl-2-oxobutanoate</name>
        <dbReference type="ChEBI" id="CHEBI:11851"/>
    </ligand>
</feature>
<dbReference type="FunFam" id="3.20.20.60:FF:000003">
    <property type="entry name" value="3-methyl-2-oxobutanoate hydroxymethyltransferase"/>
    <property type="match status" value="1"/>
</dbReference>
<evidence type="ECO:0000313" key="11">
    <source>
        <dbReference type="EMBL" id="RSL33785.1"/>
    </source>
</evidence>
<feature type="binding site" evidence="7 10">
    <location>
        <position position="82"/>
    </location>
    <ligand>
        <name>Mg(2+)</name>
        <dbReference type="ChEBI" id="CHEBI:18420"/>
    </ligand>
</feature>
<comment type="subunit">
    <text evidence="3 7">Homodecamer; pentamer of dimers.</text>
</comment>
<dbReference type="InterPro" id="IPR040442">
    <property type="entry name" value="Pyrv_kinase-like_dom_sf"/>
</dbReference>
<dbReference type="PANTHER" id="PTHR20881:SF0">
    <property type="entry name" value="3-METHYL-2-OXOBUTANOATE HYDROXYMETHYLTRANSFERASE"/>
    <property type="match status" value="1"/>
</dbReference>
<dbReference type="InterPro" id="IPR015813">
    <property type="entry name" value="Pyrv/PenolPyrv_kinase-like_dom"/>
</dbReference>
<evidence type="ECO:0000256" key="2">
    <source>
        <dbReference type="ARBA" id="ARBA00008676"/>
    </source>
</evidence>
<keyword evidence="7" id="KW-0963">Cytoplasm</keyword>
<feature type="active site" description="Proton acceptor" evidence="7 8">
    <location>
        <position position="181"/>
    </location>
</feature>
<dbReference type="InterPro" id="IPR003700">
    <property type="entry name" value="Pantoate_hydroxy_MeTrfase"/>
</dbReference>
<evidence type="ECO:0000256" key="9">
    <source>
        <dbReference type="PIRSR" id="PIRSR000388-2"/>
    </source>
</evidence>
<evidence type="ECO:0000256" key="3">
    <source>
        <dbReference type="ARBA" id="ARBA00011424"/>
    </source>
</evidence>
<keyword evidence="4 7" id="KW-0566">Pantothenate biosynthesis</keyword>
<evidence type="ECO:0000256" key="4">
    <source>
        <dbReference type="ARBA" id="ARBA00022655"/>
    </source>
</evidence>
<sequence length="279" mass="29541">MKSITSFMKMKTDGDPIAMVTAYDAPTAKAAAKAEMDIILVGDSAGMVVHGYDSTIPVTLDDMVLHSKAVKRGAPSSFIVTDLPFLTYNGDFSETLASVKRLLQETGIQAVKLEGAGRTLSVINKLTESGVPVVGHLGLTPQSVGTIGGYKVQGKTQAAADKLVKDAAAIEENGAFALVLECVPAQLAAYIANLLTIPVIGIGAGVETDGQVLVFHDVVGFSDGYVPSFVKQYAHIQSEIETALMTYVNEVKQSVFPEEQHSFAIDQDILGKLYGGMKE</sequence>
<feature type="binding site" evidence="7 10">
    <location>
        <position position="43"/>
    </location>
    <ligand>
        <name>Mg(2+)</name>
        <dbReference type="ChEBI" id="CHEBI:18420"/>
    </ligand>
</feature>
<feature type="binding site" evidence="7 9">
    <location>
        <begin position="43"/>
        <end position="44"/>
    </location>
    <ligand>
        <name>3-methyl-2-oxobutanoate</name>
        <dbReference type="ChEBI" id="CHEBI:11851"/>
    </ligand>
</feature>
<dbReference type="OrthoDB" id="9781789at2"/>
<dbReference type="SUPFAM" id="SSF51621">
    <property type="entry name" value="Phosphoenolpyruvate/pyruvate domain"/>
    <property type="match status" value="1"/>
</dbReference>
<dbReference type="GO" id="GO:0008168">
    <property type="term" value="F:methyltransferase activity"/>
    <property type="evidence" value="ECO:0007669"/>
    <property type="project" value="UniProtKB-KW"/>
</dbReference>
<dbReference type="HAMAP" id="MF_00156">
    <property type="entry name" value="PanB"/>
    <property type="match status" value="1"/>
</dbReference>
<keyword evidence="7 10" id="KW-0460">Magnesium</keyword>
<keyword evidence="11" id="KW-0489">Methyltransferase</keyword>
<evidence type="ECO:0000256" key="5">
    <source>
        <dbReference type="ARBA" id="ARBA00022679"/>
    </source>
</evidence>
<dbReference type="GO" id="GO:0000287">
    <property type="term" value="F:magnesium ion binding"/>
    <property type="evidence" value="ECO:0007669"/>
    <property type="project" value="TreeGrafter"/>
</dbReference>
<evidence type="ECO:0000313" key="12">
    <source>
        <dbReference type="Proteomes" id="UP000275076"/>
    </source>
</evidence>
<accession>A0A3R9REP0</accession>
<dbReference type="GO" id="GO:0003864">
    <property type="term" value="F:3-methyl-2-oxobutanoate hydroxymethyltransferase activity"/>
    <property type="evidence" value="ECO:0007669"/>
    <property type="project" value="UniProtKB-UniRule"/>
</dbReference>
<dbReference type="NCBIfam" id="TIGR00222">
    <property type="entry name" value="panB"/>
    <property type="match status" value="1"/>
</dbReference>